<evidence type="ECO:0000313" key="1">
    <source>
        <dbReference type="EMBL" id="EYE88136.1"/>
    </source>
</evidence>
<evidence type="ECO:0008006" key="3">
    <source>
        <dbReference type="Google" id="ProtNLM"/>
    </source>
</evidence>
<sequence>MNRIDGVLNSKVITEQDTIAEIHILASNHRSAKQIVRDIESSILASYNYRIDRKKISVAQIQTDFKEAFYRIKFSGVSLKSLDNTVECTLKLNYKDEDFYVTQVGINTAANRRKIVADCTVKAVEKILGQAFIFDIHDVVIGTSSDITYVTVLVNMILNNVEETMVGSAVIKNDVNETIAKATLDAINRRVQKVNI</sequence>
<evidence type="ECO:0000313" key="2">
    <source>
        <dbReference type="Proteomes" id="UP000019681"/>
    </source>
</evidence>
<organism evidence="1 2">
    <name type="scientific">Fervidicella metallireducens AeB</name>
    <dbReference type="NCBI Taxonomy" id="1403537"/>
    <lineage>
        <taxon>Bacteria</taxon>
        <taxon>Bacillati</taxon>
        <taxon>Bacillota</taxon>
        <taxon>Clostridia</taxon>
        <taxon>Eubacteriales</taxon>
        <taxon>Clostridiaceae</taxon>
        <taxon>Fervidicella</taxon>
    </lineage>
</organism>
<proteinExistence type="predicted"/>
<dbReference type="Proteomes" id="UP000019681">
    <property type="component" value="Unassembled WGS sequence"/>
</dbReference>
<dbReference type="EMBL" id="AZQP01000028">
    <property type="protein sequence ID" value="EYE88136.1"/>
    <property type="molecule type" value="Genomic_DNA"/>
</dbReference>
<accession>A0A017RU70</accession>
<keyword evidence="2" id="KW-1185">Reference proteome</keyword>
<dbReference type="AlphaFoldDB" id="A0A017RU70"/>
<name>A0A017RU70_9CLOT</name>
<gene>
    <name evidence="1" type="ORF">Q428_09675</name>
</gene>
<reference evidence="1 2" key="1">
    <citation type="journal article" date="2014" name="Genome Announc.">
        <title>Draft Genome Sequence of Fervidicella metallireducens Strain AeBT, an Iron-Reducing Thermoanaerobe from the Great Artesian Basin.</title>
        <authorList>
            <person name="Patel B.K."/>
        </authorList>
    </citation>
    <scope>NUCLEOTIDE SEQUENCE [LARGE SCALE GENOMIC DNA]</scope>
    <source>
        <strain evidence="1 2">AeB</strain>
    </source>
</reference>
<protein>
    <recommendedName>
        <fullName evidence="3">2-isopropylmalate synthase LeuA allosteric (dimerisation) domain-containing protein</fullName>
    </recommendedName>
</protein>
<dbReference type="STRING" id="1403537.Q428_09675"/>
<comment type="caution">
    <text evidence="1">The sequence shown here is derived from an EMBL/GenBank/DDBJ whole genome shotgun (WGS) entry which is preliminary data.</text>
</comment>